<proteinExistence type="predicted"/>
<dbReference type="EMBL" id="DS022245">
    <property type="protein sequence ID" value="EWG41427.1"/>
    <property type="molecule type" value="Genomic_DNA"/>
</dbReference>
<dbReference type="Proteomes" id="UP000009096">
    <property type="component" value="Chromosome 2"/>
</dbReference>
<dbReference type="RefSeq" id="XP_018747618.1">
    <property type="nucleotide sequence ID" value="XM_018891153.1"/>
</dbReference>
<keyword evidence="2" id="KW-1185">Reference proteome</keyword>
<reference evidence="1 2" key="1">
    <citation type="journal article" date="2010" name="Nature">
        <title>Comparative genomics reveals mobile pathogenicity chromosomes in Fusarium.</title>
        <authorList>
            <person name="Ma L.J."/>
            <person name="van der Does H.C."/>
            <person name="Borkovich K.A."/>
            <person name="Coleman J.J."/>
            <person name="Daboussi M.J."/>
            <person name="Di Pietro A."/>
            <person name="Dufresne M."/>
            <person name="Freitag M."/>
            <person name="Grabherr M."/>
            <person name="Henrissat B."/>
            <person name="Houterman P.M."/>
            <person name="Kang S."/>
            <person name="Shim W.B."/>
            <person name="Woloshuk C."/>
            <person name="Xie X."/>
            <person name="Xu J.R."/>
            <person name="Antoniw J."/>
            <person name="Baker S.E."/>
            <person name="Bluhm B.H."/>
            <person name="Breakspear A."/>
            <person name="Brown D.W."/>
            <person name="Butchko R.A."/>
            <person name="Chapman S."/>
            <person name="Coulson R."/>
            <person name="Coutinho P.M."/>
            <person name="Danchin E.G."/>
            <person name="Diener A."/>
            <person name="Gale L.R."/>
            <person name="Gardiner D.M."/>
            <person name="Goff S."/>
            <person name="Hammond-Kosack K.E."/>
            <person name="Hilburn K."/>
            <person name="Hua-Van A."/>
            <person name="Jonkers W."/>
            <person name="Kazan K."/>
            <person name="Kodira C.D."/>
            <person name="Koehrsen M."/>
            <person name="Kumar L."/>
            <person name="Lee Y.H."/>
            <person name="Li L."/>
            <person name="Manners J.M."/>
            <person name="Miranda-Saavedra D."/>
            <person name="Mukherjee M."/>
            <person name="Park G."/>
            <person name="Park J."/>
            <person name="Park S.Y."/>
            <person name="Proctor R.H."/>
            <person name="Regev A."/>
            <person name="Ruiz-Roldan M.C."/>
            <person name="Sain D."/>
            <person name="Sakthikumar S."/>
            <person name="Sykes S."/>
            <person name="Schwartz D.C."/>
            <person name="Turgeon B.G."/>
            <person name="Wapinski I."/>
            <person name="Yoder O."/>
            <person name="Young S."/>
            <person name="Zeng Q."/>
            <person name="Zhou S."/>
            <person name="Galagan J."/>
            <person name="Cuomo C.A."/>
            <person name="Kistler H.C."/>
            <person name="Rep M."/>
        </authorList>
    </citation>
    <scope>NUCLEOTIDE SEQUENCE [LARGE SCALE GENOMIC DNA]</scope>
    <source>
        <strain evidence="2">M3125 / FGSC 7600</strain>
    </source>
</reference>
<gene>
    <name evidence="1" type="ORF">FVEG_03549</name>
</gene>
<sequence>MEENNPFQGAISAIDGLLACLIYLDKSGSGTSVTLHGDLCHQIERYWERLRQIASTQTIPSLAALINSFSSSTQFYEIAIFTFRNVLVGAKSDALNAIFSLCSLSYIVSCCLRNHNNFRDVELWRNAIRDPEERQIFSNLASIVWPQVSPVSIDGTLNHQMPLSIGSGAFTQSTAASQSSALGFDFMQEQWLFNGSSNVPWGLDAYDSAVTIGVENLQRTSSTLENLQGSAIMSNLIRFLTECGDVLHVFSGRGVTAKDLYSCIDFTQRGSEAKNVVNACVQRLKYDDACQNTSTGGILSVVERFVALGYLQNPDELRKYMLCVGRSKTKLLLRFVSQSVKQQPLVRDLRPLHVEGANGGDWDRG</sequence>
<name>W7M940_GIBM7</name>
<accession>W7M940</accession>
<dbReference type="OrthoDB" id="5008122at2759"/>
<dbReference type="AlphaFoldDB" id="W7M940"/>
<evidence type="ECO:0000313" key="2">
    <source>
        <dbReference type="Proteomes" id="UP000009096"/>
    </source>
</evidence>
<dbReference type="KEGG" id="fvr:FVEG_03549"/>
<evidence type="ECO:0000313" key="1">
    <source>
        <dbReference type="EMBL" id="EWG41427.1"/>
    </source>
</evidence>
<dbReference type="GeneID" id="30061677"/>
<dbReference type="EMBL" id="CM000579">
    <property type="protein sequence ID" value="EWG41427.1"/>
    <property type="molecule type" value="Genomic_DNA"/>
</dbReference>
<organism evidence="1 2">
    <name type="scientific">Gibberella moniliformis (strain M3125 / FGSC 7600)</name>
    <name type="common">Maize ear and stalk rot fungus</name>
    <name type="synonym">Fusarium verticillioides</name>
    <dbReference type="NCBI Taxonomy" id="334819"/>
    <lineage>
        <taxon>Eukaryota</taxon>
        <taxon>Fungi</taxon>
        <taxon>Dikarya</taxon>
        <taxon>Ascomycota</taxon>
        <taxon>Pezizomycotina</taxon>
        <taxon>Sordariomycetes</taxon>
        <taxon>Hypocreomycetidae</taxon>
        <taxon>Hypocreales</taxon>
        <taxon>Nectriaceae</taxon>
        <taxon>Fusarium</taxon>
        <taxon>Fusarium fujikuroi species complex</taxon>
    </lineage>
</organism>
<protein>
    <submittedName>
        <fullName evidence="1">Uncharacterized protein</fullName>
    </submittedName>
</protein>
<dbReference type="VEuPathDB" id="FungiDB:FVEG_03549"/>